<dbReference type="SMART" id="SM00823">
    <property type="entry name" value="PKS_PP"/>
    <property type="match status" value="1"/>
</dbReference>
<dbReference type="NCBIfam" id="TIGR02353">
    <property type="entry name" value="NRPS_term_dom"/>
    <property type="match status" value="1"/>
</dbReference>
<feature type="transmembrane region" description="Helical" evidence="4">
    <location>
        <begin position="930"/>
        <end position="955"/>
    </location>
</feature>
<evidence type="ECO:0000313" key="7">
    <source>
        <dbReference type="Proteomes" id="UP001596380"/>
    </source>
</evidence>
<dbReference type="InterPro" id="IPR001451">
    <property type="entry name" value="Hexapep"/>
</dbReference>
<keyword evidence="4" id="KW-0812">Transmembrane</keyword>
<gene>
    <name evidence="6" type="ORF">ACFQKB_21500</name>
</gene>
<dbReference type="Gene3D" id="3.40.50.12780">
    <property type="entry name" value="N-terminal domain of ligase-like"/>
    <property type="match status" value="1"/>
</dbReference>
<dbReference type="Gene3D" id="1.10.1200.10">
    <property type="entry name" value="ACP-like"/>
    <property type="match status" value="1"/>
</dbReference>
<evidence type="ECO:0000256" key="2">
    <source>
        <dbReference type="ARBA" id="ARBA00022553"/>
    </source>
</evidence>
<dbReference type="InterPro" id="IPR010071">
    <property type="entry name" value="AA_adenyl_dom"/>
</dbReference>
<keyword evidence="2" id="KW-0597">Phosphoprotein</keyword>
<dbReference type="Gene3D" id="2.160.10.10">
    <property type="entry name" value="Hexapeptide repeat proteins"/>
    <property type="match status" value="2"/>
</dbReference>
<feature type="domain" description="Carrier" evidence="5">
    <location>
        <begin position="554"/>
        <end position="630"/>
    </location>
</feature>
<keyword evidence="4" id="KW-1133">Transmembrane helix</keyword>
<dbReference type="PROSITE" id="PS00455">
    <property type="entry name" value="AMP_BINDING"/>
    <property type="match status" value="1"/>
</dbReference>
<comment type="caution">
    <text evidence="6">The sequence shown here is derived from an EMBL/GenBank/DDBJ whole genome shotgun (WGS) entry which is preliminary data.</text>
</comment>
<evidence type="ECO:0000313" key="6">
    <source>
        <dbReference type="EMBL" id="MFC6882345.1"/>
    </source>
</evidence>
<dbReference type="Pfam" id="PF00501">
    <property type="entry name" value="AMP-binding"/>
    <property type="match status" value="1"/>
</dbReference>
<dbReference type="InterPro" id="IPR042099">
    <property type="entry name" value="ANL_N_sf"/>
</dbReference>
<evidence type="ECO:0000259" key="5">
    <source>
        <dbReference type="PROSITE" id="PS50075"/>
    </source>
</evidence>
<dbReference type="InterPro" id="IPR036736">
    <property type="entry name" value="ACP-like_sf"/>
</dbReference>
<evidence type="ECO:0000256" key="4">
    <source>
        <dbReference type="SAM" id="Phobius"/>
    </source>
</evidence>
<feature type="transmembrane region" description="Helical" evidence="4">
    <location>
        <begin position="1146"/>
        <end position="1166"/>
    </location>
</feature>
<dbReference type="Pfam" id="PF14602">
    <property type="entry name" value="Hexapep_2"/>
    <property type="match status" value="2"/>
</dbReference>
<feature type="transmembrane region" description="Helical" evidence="4">
    <location>
        <begin position="1172"/>
        <end position="1195"/>
    </location>
</feature>
<protein>
    <submittedName>
        <fullName evidence="6">Pls/PosA family non-ribosomal peptide synthetase</fullName>
    </submittedName>
</protein>
<feature type="transmembrane region" description="Helical" evidence="4">
    <location>
        <begin position="888"/>
        <end position="910"/>
    </location>
</feature>
<dbReference type="SUPFAM" id="SSF56801">
    <property type="entry name" value="Acetyl-CoA synthetase-like"/>
    <property type="match status" value="1"/>
</dbReference>
<dbReference type="SUPFAM" id="SSF47336">
    <property type="entry name" value="ACP-like"/>
    <property type="match status" value="1"/>
</dbReference>
<dbReference type="PANTHER" id="PTHR45527:SF1">
    <property type="entry name" value="FATTY ACID SYNTHASE"/>
    <property type="match status" value="1"/>
</dbReference>
<feature type="transmembrane region" description="Helical" evidence="4">
    <location>
        <begin position="693"/>
        <end position="714"/>
    </location>
</feature>
<accession>A0ABW2CN41</accession>
<sequence length="1353" mass="145777">MTTRTTGGVLADSETARLVTAEHVLVGTGHEPGVRWRPGERLEHLFEDRCDRLRTDGGPLPPAVDAGDRVLTFGELDERANRLARLLLARGVRPGDRVGLLLDEAVHAYAGMLAVLKAHASYVPLDAGYPTDRLEYIVRDAGVRTVLSLSHLRGPLDGSGAEVLCLDELSALADAQPGHRLTDAERGDPVDDLCYIVYTSGSTGRPKGVAIEHASICNFVRVAVEVYGVGPADRMYQGMTIAFDFSVEEIWVPLVAGATLVPKPAGASLVGDELRDFLVERRVTALCCVPTLLATLDGDVPGLDFLLVSGEACPQDLVARWHRPGRRFLNVYGPTEATVTATWTPLSPDRPVTIGIPLPTYSVVVLDPDEDAALPPGETGEIGIAGIGLARGYVGRDDLTASRFVPDFIGIPGNPSGRIYRTGDLGRIGAGGDVEYLGRIDTQVKVRGYRIELTEIESVLSEAPDVAQAVVGTHEPEPGTVELVAYYTRRNADVRVDRDELRRRARERLPAYMVPAYFEELDAIPMLPSDKADRKSLPPPTAPRAASAPDGGLAPANDTERVLADSLARVLRMDRVPADGHFFDDLGADSLLMARFCASVRGRTDVSLSIRDVYQNPTVKGLAAVLETRTSNAPAARTPVKAATTRKGEYVLCGVLQLLLAVATLYLGAAVAAAGYGWASDADGLIDLYQRGAVFSGAFLLYLCTLPILAKWALVGRWKPCEIRVWSLAYVRFWTVKTLVRSSPVMLMTGSPLYSLYLRALGAEIGRGAVVFARTPVCTDLLTVGAGTIVRENCAMPGYRVDDGVIRTGPITLGDDVFVGDRTVLDIGTSMGDGAQLGHASSLHSGQAVPAGERWHGCPARRTSTDYLPIPPARCGTARRAAYGVLQLLTLVAVTGPLGVAALVALLTRFPMLADIMRAETEGLGRAELYLDAAALSSAAFFGGGLALLAFALTVPRLLSLVVRPDKVYPLYGAHYWAQMTVRRLTNLKFFNDLFGDSSYIVHYLRGLGYRFARPIVQTGTNFGTELAHHSPYLTTVGSGTMVSDALWIMNADFSSTSFRLSEVRIGSRNFLGNNIAFPAGARVGDNVLLATKVAVPVGGPLRENVGLLGSPCFEIPRAVERDQAVSRPDAPRLPAKNRYNLRTMAIFLLVRWFRLFALAVLWLAAEDLLHATPAAGLLAGTAATLLFGIGYGVLVERALLRFRSLTPRLCSIYDPYFWWHERLWKLGGQALFSGTPFKNVIWRLLGVRIGRRVFDDGCAIPEKTLVTIGDESTLNAGSVIQCHSLEEGAFKSGRTTIGARCTLGVESFVHYDVTMGDGATLAADSFLMKGEQIPPNAHWQGNPASETPALPA</sequence>
<feature type="transmembrane region" description="Helical" evidence="4">
    <location>
        <begin position="650"/>
        <end position="673"/>
    </location>
</feature>
<keyword evidence="1" id="KW-0596">Phosphopantetheine</keyword>
<dbReference type="NCBIfam" id="TIGR01733">
    <property type="entry name" value="AA-adenyl-dom"/>
    <property type="match status" value="1"/>
</dbReference>
<dbReference type="Pfam" id="PF00550">
    <property type="entry name" value="PP-binding"/>
    <property type="match status" value="1"/>
</dbReference>
<dbReference type="EMBL" id="JBHSXS010000012">
    <property type="protein sequence ID" value="MFC6882345.1"/>
    <property type="molecule type" value="Genomic_DNA"/>
</dbReference>
<evidence type="ECO:0000256" key="1">
    <source>
        <dbReference type="ARBA" id="ARBA00022450"/>
    </source>
</evidence>
<dbReference type="InterPro" id="IPR020806">
    <property type="entry name" value="PKS_PP-bd"/>
</dbReference>
<dbReference type="CDD" id="cd05930">
    <property type="entry name" value="A_NRPS"/>
    <property type="match status" value="1"/>
</dbReference>
<dbReference type="InterPro" id="IPR025110">
    <property type="entry name" value="AMP-bd_C"/>
</dbReference>
<dbReference type="Gene3D" id="3.30.300.30">
    <property type="match status" value="1"/>
</dbReference>
<organism evidence="6 7">
    <name type="scientific">Actinomadura yumaensis</name>
    <dbReference type="NCBI Taxonomy" id="111807"/>
    <lineage>
        <taxon>Bacteria</taxon>
        <taxon>Bacillati</taxon>
        <taxon>Actinomycetota</taxon>
        <taxon>Actinomycetes</taxon>
        <taxon>Streptosporangiales</taxon>
        <taxon>Thermomonosporaceae</taxon>
        <taxon>Actinomadura</taxon>
    </lineage>
</organism>
<dbReference type="RefSeq" id="WP_378063475.1">
    <property type="nucleotide sequence ID" value="NZ_JBHSXS010000012.1"/>
</dbReference>
<proteinExistence type="predicted"/>
<dbReference type="SUPFAM" id="SSF51161">
    <property type="entry name" value="Trimeric LpxA-like enzymes"/>
    <property type="match status" value="3"/>
</dbReference>
<dbReference type="InterPro" id="IPR012728">
    <property type="entry name" value="Pls/PosA_C"/>
</dbReference>
<keyword evidence="7" id="KW-1185">Reference proteome</keyword>
<dbReference type="Pfam" id="PF13193">
    <property type="entry name" value="AMP-binding_C"/>
    <property type="match status" value="1"/>
</dbReference>
<reference evidence="7" key="1">
    <citation type="journal article" date="2019" name="Int. J. Syst. Evol. Microbiol.">
        <title>The Global Catalogue of Microorganisms (GCM) 10K type strain sequencing project: providing services to taxonomists for standard genome sequencing and annotation.</title>
        <authorList>
            <consortium name="The Broad Institute Genomics Platform"/>
            <consortium name="The Broad Institute Genome Sequencing Center for Infectious Disease"/>
            <person name="Wu L."/>
            <person name="Ma J."/>
        </authorList>
    </citation>
    <scope>NUCLEOTIDE SEQUENCE [LARGE SCALE GENOMIC DNA]</scope>
    <source>
        <strain evidence="7">JCM 3369</strain>
    </source>
</reference>
<dbReference type="InterPro" id="IPR009081">
    <property type="entry name" value="PP-bd_ACP"/>
</dbReference>
<dbReference type="PANTHER" id="PTHR45527">
    <property type="entry name" value="NONRIBOSOMAL PEPTIDE SYNTHETASE"/>
    <property type="match status" value="1"/>
</dbReference>
<dbReference type="InterPro" id="IPR011004">
    <property type="entry name" value="Trimer_LpxA-like_sf"/>
</dbReference>
<keyword evidence="4" id="KW-0472">Membrane</keyword>
<feature type="region of interest" description="Disordered" evidence="3">
    <location>
        <begin position="529"/>
        <end position="557"/>
    </location>
</feature>
<evidence type="ECO:0000256" key="3">
    <source>
        <dbReference type="SAM" id="MobiDB-lite"/>
    </source>
</evidence>
<dbReference type="PROSITE" id="PS50075">
    <property type="entry name" value="CARRIER"/>
    <property type="match status" value="1"/>
</dbReference>
<dbReference type="InterPro" id="IPR000873">
    <property type="entry name" value="AMP-dep_synth/lig_dom"/>
</dbReference>
<name>A0ABW2CN41_9ACTN</name>
<dbReference type="InterPro" id="IPR020845">
    <property type="entry name" value="AMP-binding_CS"/>
</dbReference>
<dbReference type="InterPro" id="IPR045851">
    <property type="entry name" value="AMP-bd_C_sf"/>
</dbReference>
<dbReference type="Proteomes" id="UP001596380">
    <property type="component" value="Unassembled WGS sequence"/>
</dbReference>